<dbReference type="GO" id="GO:0008168">
    <property type="term" value="F:methyltransferase activity"/>
    <property type="evidence" value="ECO:0007669"/>
    <property type="project" value="UniProtKB-KW"/>
</dbReference>
<dbReference type="InterPro" id="IPR041698">
    <property type="entry name" value="Methyltransf_25"/>
</dbReference>
<evidence type="ECO:0000256" key="4">
    <source>
        <dbReference type="SAM" id="MobiDB-lite"/>
    </source>
</evidence>
<organism evidence="6 7">
    <name type="scientific">Frondihabitans peucedani</name>
    <dbReference type="NCBI Taxonomy" id="598626"/>
    <lineage>
        <taxon>Bacteria</taxon>
        <taxon>Bacillati</taxon>
        <taxon>Actinomycetota</taxon>
        <taxon>Actinomycetes</taxon>
        <taxon>Micrococcales</taxon>
        <taxon>Microbacteriaceae</taxon>
        <taxon>Frondihabitans</taxon>
    </lineage>
</organism>
<keyword evidence="1 6" id="KW-0489">Methyltransferase</keyword>
<dbReference type="Gene3D" id="3.40.50.150">
    <property type="entry name" value="Vaccinia Virus protein VP39"/>
    <property type="match status" value="1"/>
</dbReference>
<feature type="domain" description="Methyltransferase" evidence="5">
    <location>
        <begin position="60"/>
        <end position="150"/>
    </location>
</feature>
<dbReference type="RefSeq" id="WP_344798591.1">
    <property type="nucleotide sequence ID" value="NZ_BAABAU010000012.1"/>
</dbReference>
<evidence type="ECO:0000259" key="5">
    <source>
        <dbReference type="Pfam" id="PF13649"/>
    </source>
</evidence>
<feature type="region of interest" description="Disordered" evidence="4">
    <location>
        <begin position="1"/>
        <end position="21"/>
    </location>
</feature>
<comment type="caution">
    <text evidence="6">The sequence shown here is derived from an EMBL/GenBank/DDBJ whole genome shotgun (WGS) entry which is preliminary data.</text>
</comment>
<proteinExistence type="predicted"/>
<evidence type="ECO:0000256" key="2">
    <source>
        <dbReference type="ARBA" id="ARBA00022679"/>
    </source>
</evidence>
<dbReference type="Pfam" id="PF13649">
    <property type="entry name" value="Methyltransf_25"/>
    <property type="match status" value="1"/>
</dbReference>
<dbReference type="CDD" id="cd02440">
    <property type="entry name" value="AdoMet_MTases"/>
    <property type="match status" value="1"/>
</dbReference>
<keyword evidence="3" id="KW-0949">S-adenosyl-L-methionine</keyword>
<protein>
    <submittedName>
        <fullName evidence="6">Class I SAM-dependent methyltransferase</fullName>
    </submittedName>
</protein>
<dbReference type="EMBL" id="BAABAU010000012">
    <property type="protein sequence ID" value="GAA4267876.1"/>
    <property type="molecule type" value="Genomic_DNA"/>
</dbReference>
<keyword evidence="7" id="KW-1185">Reference proteome</keyword>
<dbReference type="SUPFAM" id="SSF53335">
    <property type="entry name" value="S-adenosyl-L-methionine-dependent methyltransferases"/>
    <property type="match status" value="1"/>
</dbReference>
<evidence type="ECO:0000313" key="6">
    <source>
        <dbReference type="EMBL" id="GAA4267876.1"/>
    </source>
</evidence>
<keyword evidence="2" id="KW-0808">Transferase</keyword>
<evidence type="ECO:0000256" key="3">
    <source>
        <dbReference type="ARBA" id="ARBA00022691"/>
    </source>
</evidence>
<dbReference type="PANTHER" id="PTHR43464">
    <property type="entry name" value="METHYLTRANSFERASE"/>
    <property type="match status" value="1"/>
</dbReference>
<dbReference type="InterPro" id="IPR029063">
    <property type="entry name" value="SAM-dependent_MTases_sf"/>
</dbReference>
<reference evidence="7" key="1">
    <citation type="journal article" date="2019" name="Int. J. Syst. Evol. Microbiol.">
        <title>The Global Catalogue of Microorganisms (GCM) 10K type strain sequencing project: providing services to taxonomists for standard genome sequencing and annotation.</title>
        <authorList>
            <consortium name="The Broad Institute Genomics Platform"/>
            <consortium name="The Broad Institute Genome Sequencing Center for Infectious Disease"/>
            <person name="Wu L."/>
            <person name="Ma J."/>
        </authorList>
    </citation>
    <scope>NUCLEOTIDE SEQUENCE [LARGE SCALE GENOMIC DNA]</scope>
    <source>
        <strain evidence="7">JCM 17442</strain>
    </source>
</reference>
<accession>A0ABP8E6N6</accession>
<gene>
    <name evidence="6" type="ORF">GCM10022256_34880</name>
</gene>
<evidence type="ECO:0000256" key="1">
    <source>
        <dbReference type="ARBA" id="ARBA00022603"/>
    </source>
</evidence>
<name>A0ABP8E6N6_9MICO</name>
<dbReference type="Proteomes" id="UP001501594">
    <property type="component" value="Unassembled WGS sequence"/>
</dbReference>
<evidence type="ECO:0000313" key="7">
    <source>
        <dbReference type="Proteomes" id="UP001501594"/>
    </source>
</evidence>
<sequence>MGNEWSAAEQAGEGGAPDTVTESYSERAGEYIAQLGSMAAVHPSDAQLVSSWTAELEGPVLDARCGPGHWTAHLAAHGVDVRGVDRVPAFILHAREAHPGVPFSVGSLDALDEEAGAFGGVLAWYSLIHHAPDALGTALDEFARILRPGGGLLVGFFLGDKLDPFDHAVTTAYRWPADRMAQELEAAGFEVIETHTRTGAASKPRPHGAILTRRRSSTLL</sequence>
<dbReference type="PANTHER" id="PTHR43464:SF19">
    <property type="entry name" value="UBIQUINONE BIOSYNTHESIS O-METHYLTRANSFERASE, MITOCHONDRIAL"/>
    <property type="match status" value="1"/>
</dbReference>
<dbReference type="GO" id="GO:0032259">
    <property type="term" value="P:methylation"/>
    <property type="evidence" value="ECO:0007669"/>
    <property type="project" value="UniProtKB-KW"/>
</dbReference>